<proteinExistence type="inferred from homology"/>
<comment type="subunit">
    <text evidence="6">Homodimer.</text>
</comment>
<evidence type="ECO:0000256" key="2">
    <source>
        <dbReference type="ARBA" id="ARBA00006729"/>
    </source>
</evidence>
<protein>
    <recommendedName>
        <fullName evidence="6">Diphthine synthase</fullName>
        <ecNumber evidence="6">2.1.1.98</ecNumber>
    </recommendedName>
    <alternativeName>
        <fullName evidence="6">Diphthamide biosynthesis methyltransferase</fullName>
    </alternativeName>
</protein>
<accession>F4G0A1</accession>
<dbReference type="UniPathway" id="UPA00559"/>
<evidence type="ECO:0000256" key="3">
    <source>
        <dbReference type="ARBA" id="ARBA00022603"/>
    </source>
</evidence>
<feature type="binding site" evidence="6 7">
    <location>
        <position position="11"/>
    </location>
    <ligand>
        <name>S-adenosyl-L-methionine</name>
        <dbReference type="ChEBI" id="CHEBI:59789"/>
    </ligand>
</feature>
<feature type="binding site" evidence="6 7">
    <location>
        <begin position="115"/>
        <end position="116"/>
    </location>
    <ligand>
        <name>S-adenosyl-L-methionine</name>
        <dbReference type="ChEBI" id="CHEBI:59789"/>
    </ligand>
</feature>
<evidence type="ECO:0000256" key="5">
    <source>
        <dbReference type="ARBA" id="ARBA00022691"/>
    </source>
</evidence>
<dbReference type="HOGENOM" id="CLU_066040_0_0_2"/>
<evidence type="ECO:0000313" key="10">
    <source>
        <dbReference type="Proteomes" id="UP000007812"/>
    </source>
</evidence>
<dbReference type="GO" id="GO:0032259">
    <property type="term" value="P:methylation"/>
    <property type="evidence" value="ECO:0007669"/>
    <property type="project" value="UniProtKB-KW"/>
</dbReference>
<dbReference type="EC" id="2.1.1.98" evidence="6"/>
<dbReference type="Proteomes" id="UP000007812">
    <property type="component" value="Chromosome"/>
</dbReference>
<dbReference type="OrthoDB" id="39139at2157"/>
<comment type="catalytic activity">
    <reaction evidence="6">
        <text>2-[(3S)-amino-3-carboxypropyl]-L-histidyl-[translation elongation factor 2] + 3 S-adenosyl-L-methionine = diphthine-[translation elongation factor 2] + 3 S-adenosyl-L-homocysteine + 3 H(+)</text>
        <dbReference type="Rhea" id="RHEA:36415"/>
        <dbReference type="Rhea" id="RHEA-COMP:9749"/>
        <dbReference type="Rhea" id="RHEA-COMP:10172"/>
        <dbReference type="ChEBI" id="CHEBI:15378"/>
        <dbReference type="ChEBI" id="CHEBI:57856"/>
        <dbReference type="ChEBI" id="CHEBI:59789"/>
        <dbReference type="ChEBI" id="CHEBI:73995"/>
        <dbReference type="ChEBI" id="CHEBI:82696"/>
        <dbReference type="EC" id="2.1.1.98"/>
    </reaction>
</comment>
<dbReference type="InterPro" id="IPR035996">
    <property type="entry name" value="4pyrrol_Methylase_sf"/>
</dbReference>
<evidence type="ECO:0000256" key="7">
    <source>
        <dbReference type="PIRSR" id="PIRSR036432-1"/>
    </source>
</evidence>
<dbReference type="CDD" id="cd11647">
    <property type="entry name" value="DHP5_DphB"/>
    <property type="match status" value="1"/>
</dbReference>
<gene>
    <name evidence="6" type="primary">dphB</name>
    <name evidence="9" type="ordered locus">Mcup_0493</name>
</gene>
<dbReference type="GO" id="GO:0017183">
    <property type="term" value="P:protein histidyl modification to diphthamide"/>
    <property type="evidence" value="ECO:0007669"/>
    <property type="project" value="UniProtKB-UniRule"/>
</dbReference>
<keyword evidence="4 6" id="KW-0808">Transferase</keyword>
<dbReference type="PATRIC" id="fig|1006006.8.peg.493"/>
<dbReference type="STRING" id="1006006.Mcup_0493"/>
<dbReference type="InterPro" id="IPR014777">
    <property type="entry name" value="4pyrrole_Mease_sub1"/>
</dbReference>
<feature type="binding site" evidence="6 7">
    <location>
        <position position="233"/>
    </location>
    <ligand>
        <name>S-adenosyl-L-methionine</name>
        <dbReference type="ChEBI" id="CHEBI:59789"/>
    </ligand>
</feature>
<feature type="binding site" evidence="6 7">
    <location>
        <position position="208"/>
    </location>
    <ligand>
        <name>S-adenosyl-L-methionine</name>
        <dbReference type="ChEBI" id="CHEBI:59789"/>
    </ligand>
</feature>
<dbReference type="SUPFAM" id="SSF53790">
    <property type="entry name" value="Tetrapyrrole methylase"/>
    <property type="match status" value="1"/>
</dbReference>
<dbReference type="InterPro" id="IPR014776">
    <property type="entry name" value="4pyrrole_Mease_sub2"/>
</dbReference>
<dbReference type="AlphaFoldDB" id="F4G0A1"/>
<dbReference type="Gene3D" id="3.40.1010.10">
    <property type="entry name" value="Cobalt-precorrin-4 Transmethylase, Domain 1"/>
    <property type="match status" value="1"/>
</dbReference>
<dbReference type="InterPro" id="IPR004551">
    <property type="entry name" value="Dphthn_synthase"/>
</dbReference>
<dbReference type="KEGG" id="mcn:Mcup_0493"/>
<feature type="binding site" evidence="6 7">
    <location>
        <position position="167"/>
    </location>
    <ligand>
        <name>S-adenosyl-L-methionine</name>
        <dbReference type="ChEBI" id="CHEBI:59789"/>
    </ligand>
</feature>
<dbReference type="InterPro" id="IPR000878">
    <property type="entry name" value="4pyrrol_Mease"/>
</dbReference>
<feature type="binding site" evidence="6 7">
    <location>
        <position position="87"/>
    </location>
    <ligand>
        <name>S-adenosyl-L-methionine</name>
        <dbReference type="ChEBI" id="CHEBI:59789"/>
    </ligand>
</feature>
<evidence type="ECO:0000256" key="6">
    <source>
        <dbReference type="HAMAP-Rule" id="MF_01084"/>
    </source>
</evidence>
<sequence>MSNIYFIGLGLSKRFLTNASIDAMRKSDVIYADVYTSISCDITEDLLRQLSGKDVIPGNRDVLENREKEIYKLLDTGKNVGVAVIGDPMIATTHVSLAVGARQRGHTVIVVPGMSVHCYMISKSLLSSYKFGKSVTVAFPALGKVDVTPYKVIKSNRDQGLHTMVYLDLKEGGVMTADLALKYLVQMEMEMKQNAISQEDLVIIGERLGCDDERIRSMTISSAINEKFGKPPHIIIIPARNLYDMELEGLRCLI</sequence>
<dbReference type="GeneID" id="10492686"/>
<comment type="similarity">
    <text evidence="2 6">Belongs to the diphthine synthase family.</text>
</comment>
<evidence type="ECO:0000256" key="4">
    <source>
        <dbReference type="ARBA" id="ARBA00022679"/>
    </source>
</evidence>
<evidence type="ECO:0000259" key="8">
    <source>
        <dbReference type="Pfam" id="PF00590"/>
    </source>
</evidence>
<reference evidence="9 10" key="1">
    <citation type="journal article" date="2011" name="J. Bacteriol.">
        <title>Complete genome sequence of Metallosphaera cuprina, a metal sulfide-oxidizing archaeon from a hot spring.</title>
        <authorList>
            <person name="Liu L.J."/>
            <person name="You X.Y."/>
            <person name="Zheng H."/>
            <person name="Wang S."/>
            <person name="Jiang C.Y."/>
            <person name="Liu S.J."/>
        </authorList>
    </citation>
    <scope>NUCLEOTIDE SEQUENCE [LARGE SCALE GENOMIC DNA]</scope>
    <source>
        <strain evidence="9 10">Ar-4</strain>
    </source>
</reference>
<name>F4G0A1_METCR</name>
<dbReference type="NCBIfam" id="TIGR00522">
    <property type="entry name" value="dph5"/>
    <property type="match status" value="1"/>
</dbReference>
<keyword evidence="5 6" id="KW-0949">S-adenosyl-L-methionine</keyword>
<dbReference type="PIRSF" id="PIRSF036432">
    <property type="entry name" value="Diphthine_synth"/>
    <property type="match status" value="1"/>
</dbReference>
<feature type="domain" description="Tetrapyrrole methylase" evidence="8">
    <location>
        <begin position="4"/>
        <end position="222"/>
    </location>
</feature>
<comment type="function">
    <text evidence="6">S-adenosyl-L-methionine-dependent methyltransferase that catalyzes the trimethylation of the amino group of the modified target histidine residue in translation elongation factor 2 (EF-2), to form an intermediate called diphthine. The three successive methylation reactions represent the second step of diphthamide biosynthesis.</text>
</comment>
<comment type="pathway">
    <text evidence="1 6">Protein modification; peptidyl-diphthamide biosynthesis.</text>
</comment>
<keyword evidence="3 6" id="KW-0489">Methyltransferase</keyword>
<dbReference type="GO" id="GO:0004164">
    <property type="term" value="F:diphthine synthase activity"/>
    <property type="evidence" value="ECO:0007669"/>
    <property type="project" value="UniProtKB-UniRule"/>
</dbReference>
<dbReference type="HAMAP" id="MF_01084">
    <property type="entry name" value="Diphthine_synth"/>
    <property type="match status" value="1"/>
</dbReference>
<dbReference type="EMBL" id="CP002656">
    <property type="protein sequence ID" value="AEB94600.1"/>
    <property type="molecule type" value="Genomic_DNA"/>
</dbReference>
<dbReference type="eggNOG" id="arCOG04161">
    <property type="taxonomic scope" value="Archaea"/>
</dbReference>
<dbReference type="Pfam" id="PF00590">
    <property type="entry name" value="TP_methylase"/>
    <property type="match status" value="1"/>
</dbReference>
<dbReference type="PANTHER" id="PTHR10882">
    <property type="entry name" value="DIPHTHINE SYNTHASE"/>
    <property type="match status" value="1"/>
</dbReference>
<dbReference type="PANTHER" id="PTHR10882:SF0">
    <property type="entry name" value="DIPHTHINE METHYL ESTER SYNTHASE"/>
    <property type="match status" value="1"/>
</dbReference>
<evidence type="ECO:0000256" key="1">
    <source>
        <dbReference type="ARBA" id="ARBA00005156"/>
    </source>
</evidence>
<keyword evidence="10" id="KW-1185">Reference proteome</keyword>
<feature type="binding site" evidence="6 7">
    <location>
        <position position="90"/>
    </location>
    <ligand>
        <name>S-adenosyl-L-methionine</name>
        <dbReference type="ChEBI" id="CHEBI:59789"/>
    </ligand>
</feature>
<organism evidence="9 10">
    <name type="scientific">Metallosphaera cuprina (strain Ar-4)</name>
    <dbReference type="NCBI Taxonomy" id="1006006"/>
    <lineage>
        <taxon>Archaea</taxon>
        <taxon>Thermoproteota</taxon>
        <taxon>Thermoprotei</taxon>
        <taxon>Sulfolobales</taxon>
        <taxon>Sulfolobaceae</taxon>
        <taxon>Metallosphaera</taxon>
    </lineage>
</organism>
<evidence type="ECO:0000313" key="9">
    <source>
        <dbReference type="EMBL" id="AEB94600.1"/>
    </source>
</evidence>
<dbReference type="Gene3D" id="3.30.950.10">
    <property type="entry name" value="Methyltransferase, Cobalt-precorrin-4 Transmethylase, Domain 2"/>
    <property type="match status" value="1"/>
</dbReference>
<dbReference type="RefSeq" id="WP_013737098.1">
    <property type="nucleotide sequence ID" value="NC_015435.1"/>
</dbReference>